<evidence type="ECO:0000313" key="2">
    <source>
        <dbReference type="Proteomes" id="UP001165405"/>
    </source>
</evidence>
<keyword evidence="2" id="KW-1185">Reference proteome</keyword>
<protein>
    <submittedName>
        <fullName evidence="1">Uncharacterized protein</fullName>
    </submittedName>
</protein>
<reference evidence="1" key="1">
    <citation type="submission" date="2022-01" db="EMBL/GenBank/DDBJ databases">
        <title>Antribacter sp. nov., isolated from Guizhou of China.</title>
        <authorList>
            <person name="Chengliang C."/>
            <person name="Ya Z."/>
        </authorList>
    </citation>
    <scope>NUCLEOTIDE SEQUENCE</scope>
    <source>
        <strain evidence="1">KLBMP 9083</strain>
    </source>
</reference>
<dbReference type="RefSeq" id="WP_236088049.1">
    <property type="nucleotide sequence ID" value="NZ_JAKGSG010000020.1"/>
</dbReference>
<dbReference type="EMBL" id="JAKGSG010000020">
    <property type="protein sequence ID" value="MCF4120274.1"/>
    <property type="molecule type" value="Genomic_DNA"/>
</dbReference>
<name>A0AA41QB96_9MICO</name>
<proteinExistence type="predicted"/>
<dbReference type="AlphaFoldDB" id="A0AA41QB96"/>
<accession>A0AA41QB96</accession>
<comment type="caution">
    <text evidence="1">The sequence shown here is derived from an EMBL/GenBank/DDBJ whole genome shotgun (WGS) entry which is preliminary data.</text>
</comment>
<organism evidence="1 2">
    <name type="scientific">Antribacter soli</name>
    <dbReference type="NCBI Taxonomy" id="2910976"/>
    <lineage>
        <taxon>Bacteria</taxon>
        <taxon>Bacillati</taxon>
        <taxon>Actinomycetota</taxon>
        <taxon>Actinomycetes</taxon>
        <taxon>Micrococcales</taxon>
        <taxon>Promicromonosporaceae</taxon>
        <taxon>Antribacter</taxon>
    </lineage>
</organism>
<sequence>MATLDEARAAKEQLRKAVSGLGGVVGVGVAPEFTTPLGHGRVLEYPARSMVIAEVSEPGRSRGRHTSRVEVLADEVSVDQVAGDADGWVLQVNVTDPSVVAEVPEEIDDVAVRVRVVGKVRAG</sequence>
<gene>
    <name evidence="1" type="ORF">L1785_04705</name>
</gene>
<dbReference type="Proteomes" id="UP001165405">
    <property type="component" value="Unassembled WGS sequence"/>
</dbReference>
<evidence type="ECO:0000313" key="1">
    <source>
        <dbReference type="EMBL" id="MCF4120274.1"/>
    </source>
</evidence>